<dbReference type="SMART" id="SM00363">
    <property type="entry name" value="S4"/>
    <property type="match status" value="1"/>
</dbReference>
<feature type="region of interest" description="Disordered" evidence="2">
    <location>
        <begin position="103"/>
        <end position="135"/>
    </location>
</feature>
<evidence type="ECO:0000256" key="1">
    <source>
        <dbReference type="PROSITE-ProRule" id="PRU00182"/>
    </source>
</evidence>
<dbReference type="OrthoDB" id="9797176at2"/>
<dbReference type="Gene3D" id="3.10.290.10">
    <property type="entry name" value="RNA-binding S4 domain"/>
    <property type="match status" value="1"/>
</dbReference>
<dbReference type="Proteomes" id="UP000190774">
    <property type="component" value="Unassembled WGS sequence"/>
</dbReference>
<dbReference type="PROSITE" id="PS50889">
    <property type="entry name" value="S4"/>
    <property type="match status" value="1"/>
</dbReference>
<dbReference type="GO" id="GO:0003723">
    <property type="term" value="F:RNA binding"/>
    <property type="evidence" value="ECO:0007669"/>
    <property type="project" value="UniProtKB-KW"/>
</dbReference>
<sequence>MSEPLQTLRADKWLHHVRLFKTRSLATQACAKGNVILDEQVIKPSRDLRPNDILEVVRGDLRLRVKVLNFPARRLSAPQVSDFYENLTPIEWIQKAAELRRQKELERPSEHEMQTKPNKQQLRLLREWHEQNHSR</sequence>
<name>A0A1T4YPB6_9BACT</name>
<keyword evidence="4" id="KW-0346">Stress response</keyword>
<dbReference type="InterPro" id="IPR002942">
    <property type="entry name" value="S4_RNA-bd"/>
</dbReference>
<evidence type="ECO:0000313" key="5">
    <source>
        <dbReference type="Proteomes" id="UP000190774"/>
    </source>
</evidence>
<feature type="domain" description="RNA-binding S4" evidence="3">
    <location>
        <begin position="8"/>
        <end position="71"/>
    </location>
</feature>
<dbReference type="SUPFAM" id="SSF55174">
    <property type="entry name" value="Alpha-L RNA-binding motif"/>
    <property type="match status" value="1"/>
</dbReference>
<evidence type="ECO:0000313" key="4">
    <source>
        <dbReference type="EMBL" id="SKB03684.1"/>
    </source>
</evidence>
<protein>
    <submittedName>
        <fullName evidence="4">Ribosome-associated heat shock protein Hsp15</fullName>
    </submittedName>
</protein>
<dbReference type="STRING" id="48467.SAMN02745166_03874"/>
<dbReference type="RefSeq" id="WP_078815031.1">
    <property type="nucleotide sequence ID" value="NZ_FUYE01000015.1"/>
</dbReference>
<dbReference type="CDD" id="cd00165">
    <property type="entry name" value="S4"/>
    <property type="match status" value="1"/>
</dbReference>
<feature type="compositionally biased region" description="Basic and acidic residues" evidence="2">
    <location>
        <begin position="124"/>
        <end position="135"/>
    </location>
</feature>
<dbReference type="Pfam" id="PF01479">
    <property type="entry name" value="S4"/>
    <property type="match status" value="1"/>
</dbReference>
<dbReference type="AlphaFoldDB" id="A0A1T4YPB6"/>
<evidence type="ECO:0000256" key="2">
    <source>
        <dbReference type="SAM" id="MobiDB-lite"/>
    </source>
</evidence>
<gene>
    <name evidence="4" type="ORF">SAMN02745166_03874</name>
</gene>
<dbReference type="EMBL" id="FUYE01000015">
    <property type="protein sequence ID" value="SKB03684.1"/>
    <property type="molecule type" value="Genomic_DNA"/>
</dbReference>
<evidence type="ECO:0000259" key="3">
    <source>
        <dbReference type="SMART" id="SM00363"/>
    </source>
</evidence>
<reference evidence="5" key="1">
    <citation type="submission" date="2017-02" db="EMBL/GenBank/DDBJ databases">
        <authorList>
            <person name="Varghese N."/>
            <person name="Submissions S."/>
        </authorList>
    </citation>
    <scope>NUCLEOTIDE SEQUENCE [LARGE SCALE GENOMIC DNA]</scope>
    <source>
        <strain evidence="5">ATCC 700200</strain>
    </source>
</reference>
<feature type="compositionally biased region" description="Basic and acidic residues" evidence="2">
    <location>
        <begin position="103"/>
        <end position="114"/>
    </location>
</feature>
<organism evidence="4 5">
    <name type="scientific">Prosthecobacter debontii</name>
    <dbReference type="NCBI Taxonomy" id="48467"/>
    <lineage>
        <taxon>Bacteria</taxon>
        <taxon>Pseudomonadati</taxon>
        <taxon>Verrucomicrobiota</taxon>
        <taxon>Verrucomicrobiia</taxon>
        <taxon>Verrucomicrobiales</taxon>
        <taxon>Verrucomicrobiaceae</taxon>
        <taxon>Prosthecobacter</taxon>
    </lineage>
</organism>
<keyword evidence="1" id="KW-0694">RNA-binding</keyword>
<keyword evidence="5" id="KW-1185">Reference proteome</keyword>
<accession>A0A1T4YPB6</accession>
<proteinExistence type="predicted"/>
<dbReference type="InterPro" id="IPR036986">
    <property type="entry name" value="S4_RNA-bd_sf"/>
</dbReference>